<keyword evidence="7" id="KW-0443">Lipid metabolism</keyword>
<dbReference type="CDD" id="cd05931">
    <property type="entry name" value="FAAL"/>
    <property type="match status" value="1"/>
</dbReference>
<proteinExistence type="inferred from homology"/>
<dbReference type="Pfam" id="PF00501">
    <property type="entry name" value="AMP-binding"/>
    <property type="match status" value="1"/>
</dbReference>
<reference evidence="9" key="1">
    <citation type="journal article" date="2014" name="Int. J. Syst. Evol. Microbiol.">
        <title>Complete genome sequence of Corynebacterium casei LMG S-19264T (=DSM 44701T), isolated from a smear-ripened cheese.</title>
        <authorList>
            <consortium name="US DOE Joint Genome Institute (JGI-PGF)"/>
            <person name="Walter F."/>
            <person name="Albersmeier A."/>
            <person name="Kalinowski J."/>
            <person name="Ruckert C."/>
        </authorList>
    </citation>
    <scope>NUCLEOTIDE SEQUENCE</scope>
    <source>
        <strain evidence="9">CGMCC 4.7201</strain>
    </source>
</reference>
<keyword evidence="5" id="KW-0436">Ligase</keyword>
<dbReference type="PANTHER" id="PTHR22754:SF32">
    <property type="entry name" value="DISCO-INTERACTING PROTEIN 2"/>
    <property type="match status" value="1"/>
</dbReference>
<dbReference type="Proteomes" id="UP000641932">
    <property type="component" value="Unassembled WGS sequence"/>
</dbReference>
<evidence type="ECO:0000256" key="7">
    <source>
        <dbReference type="ARBA" id="ARBA00023098"/>
    </source>
</evidence>
<dbReference type="GO" id="GO:0016874">
    <property type="term" value="F:ligase activity"/>
    <property type="evidence" value="ECO:0007669"/>
    <property type="project" value="UniProtKB-KW"/>
</dbReference>
<reference evidence="9" key="2">
    <citation type="submission" date="2020-09" db="EMBL/GenBank/DDBJ databases">
        <authorList>
            <person name="Sun Q."/>
            <person name="Zhou Y."/>
        </authorList>
    </citation>
    <scope>NUCLEOTIDE SEQUENCE</scope>
    <source>
        <strain evidence="9">CGMCC 4.7201</strain>
    </source>
</reference>
<evidence type="ECO:0000256" key="3">
    <source>
        <dbReference type="ARBA" id="ARBA00022450"/>
    </source>
</evidence>
<gene>
    <name evidence="9" type="ORF">GCM10012280_54660</name>
</gene>
<keyword evidence="3" id="KW-0596">Phosphopantetheine</keyword>
<dbReference type="GO" id="GO:0071766">
    <property type="term" value="P:Actinobacterium-type cell wall biogenesis"/>
    <property type="evidence" value="ECO:0007669"/>
    <property type="project" value="UniProtKB-ARBA"/>
</dbReference>
<dbReference type="InterPro" id="IPR009081">
    <property type="entry name" value="PP-bd_ACP"/>
</dbReference>
<keyword evidence="6" id="KW-0276">Fatty acid metabolism</keyword>
<evidence type="ECO:0000256" key="4">
    <source>
        <dbReference type="ARBA" id="ARBA00022553"/>
    </source>
</evidence>
<comment type="caution">
    <text evidence="9">The sequence shown here is derived from an EMBL/GenBank/DDBJ whole genome shotgun (WGS) entry which is preliminary data.</text>
</comment>
<keyword evidence="10" id="KW-1185">Reference proteome</keyword>
<comment type="similarity">
    <text evidence="2">Belongs to the ATP-dependent AMP-binding enzyme family.</text>
</comment>
<dbReference type="InterPro" id="IPR020845">
    <property type="entry name" value="AMP-binding_CS"/>
</dbReference>
<dbReference type="GO" id="GO:0005886">
    <property type="term" value="C:plasma membrane"/>
    <property type="evidence" value="ECO:0007669"/>
    <property type="project" value="TreeGrafter"/>
</dbReference>
<dbReference type="InterPro" id="IPR000873">
    <property type="entry name" value="AMP-dep_synth/lig_dom"/>
</dbReference>
<dbReference type="AlphaFoldDB" id="A0A917ZUL6"/>
<comment type="cofactor">
    <cofactor evidence="1">
        <name>pantetheine 4'-phosphate</name>
        <dbReference type="ChEBI" id="CHEBI:47942"/>
    </cofactor>
</comment>
<dbReference type="GO" id="GO:0017000">
    <property type="term" value="P:antibiotic biosynthetic process"/>
    <property type="evidence" value="ECO:0007669"/>
    <property type="project" value="UniProtKB-ARBA"/>
</dbReference>
<dbReference type="PROSITE" id="PS50075">
    <property type="entry name" value="CARRIER"/>
    <property type="match status" value="1"/>
</dbReference>
<dbReference type="InterPro" id="IPR025110">
    <property type="entry name" value="AMP-bd_C"/>
</dbReference>
<accession>A0A917ZUL6</accession>
<dbReference type="Gene3D" id="3.40.50.12780">
    <property type="entry name" value="N-terminal domain of ligase-like"/>
    <property type="match status" value="1"/>
</dbReference>
<dbReference type="Pfam" id="PF00550">
    <property type="entry name" value="PP-binding"/>
    <property type="match status" value="1"/>
</dbReference>
<dbReference type="SMART" id="SM00823">
    <property type="entry name" value="PKS_PP"/>
    <property type="match status" value="1"/>
</dbReference>
<dbReference type="GO" id="GO:0031177">
    <property type="term" value="F:phosphopantetheine binding"/>
    <property type="evidence" value="ECO:0007669"/>
    <property type="project" value="InterPro"/>
</dbReference>
<name>A0A917ZUL6_9ACTN</name>
<evidence type="ECO:0000313" key="10">
    <source>
        <dbReference type="Proteomes" id="UP000641932"/>
    </source>
</evidence>
<protein>
    <recommendedName>
        <fullName evidence="8">Carrier domain-containing protein</fullName>
    </recommendedName>
</protein>
<sequence>MLAETDLNGVLRWRAENDPDGVPYTFLKGFQGSEFTSGQSLTNHELLVRSKALAARIQEGAKPGDRTLILNQPGLDYIVGVFASMLAGTVAVPAYPPEQTRLNRGLERIRGVADDARPSCVLVDDATAAAVGDALRAALPEARWIDSTAADPELEDAWREPGTGSADLAVLQYTSGSTGHPKGVMLSHGNLMRNLRAGRDAYGIEGRMDGVFWIPPYHDMGLIGGILMTLFCGGRARLFAPFAFLRYPLRWVRAMSEFGSYVSAAPNFAYEMAARAGRDAPEEVARLDLSGWQVAISGAEPVHWKTLEEFSSIFAPAGFRRDAFHPSYGLAENTLVVTGRPCGRSVVRLDAGELERHRVRETAPGPTARTVVGCGTGADPEQRVEIVDPWTGLRCAEDTIGEIWVSGGSVALGYWNRPEETESTFRASIGGVDGPFLRTGDLGFLRDGELFVTGRSKDLVIVRGRNHYPQDLERTAEAAHPGVRSGRCVALSADHEGADELVVAVEGPPAADERVRAEIAEAIRAAIGEQHGIAVHAVAFVPRGGIRRTSSGKLRRSAVRASYLAHEYVSHTPSRAPYTAPRDAIERTVAAIWSSVLAVERVGIHDQFFELGGDSLKAVRLLARLNASEGYTLTLSDVASAHTVEEFADVVRRRGGRSAIAAQDIQIDLG</sequence>
<evidence type="ECO:0000256" key="5">
    <source>
        <dbReference type="ARBA" id="ARBA00022598"/>
    </source>
</evidence>
<evidence type="ECO:0000256" key="2">
    <source>
        <dbReference type="ARBA" id="ARBA00006432"/>
    </source>
</evidence>
<dbReference type="InterPro" id="IPR045851">
    <property type="entry name" value="AMP-bd_C_sf"/>
</dbReference>
<dbReference type="FunFam" id="3.40.50.12780:FF:000013">
    <property type="entry name" value="Long-chain-fatty-acid--AMP ligase FadD32"/>
    <property type="match status" value="1"/>
</dbReference>
<evidence type="ECO:0000256" key="6">
    <source>
        <dbReference type="ARBA" id="ARBA00022832"/>
    </source>
</evidence>
<dbReference type="PANTHER" id="PTHR22754">
    <property type="entry name" value="DISCO-INTERACTING PROTEIN 2 DIP2 -RELATED"/>
    <property type="match status" value="1"/>
</dbReference>
<dbReference type="InterPro" id="IPR036736">
    <property type="entry name" value="ACP-like_sf"/>
</dbReference>
<evidence type="ECO:0000256" key="1">
    <source>
        <dbReference type="ARBA" id="ARBA00001957"/>
    </source>
</evidence>
<dbReference type="InterPro" id="IPR020806">
    <property type="entry name" value="PKS_PP-bd"/>
</dbReference>
<evidence type="ECO:0000313" key="9">
    <source>
        <dbReference type="EMBL" id="GGO96042.1"/>
    </source>
</evidence>
<dbReference type="InterPro" id="IPR006162">
    <property type="entry name" value="Ppantetheine_attach_site"/>
</dbReference>
<dbReference type="InterPro" id="IPR042099">
    <property type="entry name" value="ANL_N_sf"/>
</dbReference>
<dbReference type="GO" id="GO:0070566">
    <property type="term" value="F:adenylyltransferase activity"/>
    <property type="evidence" value="ECO:0007669"/>
    <property type="project" value="TreeGrafter"/>
</dbReference>
<dbReference type="Pfam" id="PF23024">
    <property type="entry name" value="AMP-dom_DIP2-like"/>
    <property type="match status" value="1"/>
</dbReference>
<dbReference type="FunFam" id="1.10.1200.10:FF:000005">
    <property type="entry name" value="Nonribosomal peptide synthetase 1"/>
    <property type="match status" value="1"/>
</dbReference>
<keyword evidence="4" id="KW-0597">Phosphoprotein</keyword>
<evidence type="ECO:0000259" key="8">
    <source>
        <dbReference type="PROSITE" id="PS50075"/>
    </source>
</evidence>
<dbReference type="PROSITE" id="PS00012">
    <property type="entry name" value="PHOSPHOPANTETHEINE"/>
    <property type="match status" value="1"/>
</dbReference>
<dbReference type="PROSITE" id="PS00455">
    <property type="entry name" value="AMP_BINDING"/>
    <property type="match status" value="1"/>
</dbReference>
<dbReference type="EMBL" id="BMMS01000027">
    <property type="protein sequence ID" value="GGO96042.1"/>
    <property type="molecule type" value="Genomic_DNA"/>
</dbReference>
<dbReference type="SUPFAM" id="SSF47336">
    <property type="entry name" value="ACP-like"/>
    <property type="match status" value="1"/>
</dbReference>
<dbReference type="InterPro" id="IPR040097">
    <property type="entry name" value="FAAL/FAAC"/>
</dbReference>
<dbReference type="Gene3D" id="3.30.300.30">
    <property type="match status" value="1"/>
</dbReference>
<dbReference type="SUPFAM" id="SSF56801">
    <property type="entry name" value="Acetyl-CoA synthetase-like"/>
    <property type="match status" value="1"/>
</dbReference>
<dbReference type="GO" id="GO:0006633">
    <property type="term" value="P:fatty acid biosynthetic process"/>
    <property type="evidence" value="ECO:0007669"/>
    <property type="project" value="TreeGrafter"/>
</dbReference>
<dbReference type="Gene3D" id="1.10.1200.10">
    <property type="entry name" value="ACP-like"/>
    <property type="match status" value="1"/>
</dbReference>
<feature type="domain" description="Carrier" evidence="8">
    <location>
        <begin position="580"/>
        <end position="655"/>
    </location>
</feature>
<organism evidence="9 10">
    <name type="scientific">Wenjunlia tyrosinilytica</name>
    <dbReference type="NCBI Taxonomy" id="1544741"/>
    <lineage>
        <taxon>Bacteria</taxon>
        <taxon>Bacillati</taxon>
        <taxon>Actinomycetota</taxon>
        <taxon>Actinomycetes</taxon>
        <taxon>Kitasatosporales</taxon>
        <taxon>Streptomycetaceae</taxon>
        <taxon>Wenjunlia</taxon>
    </lineage>
</organism>